<dbReference type="STRING" id="356305.SAMN05421841_1451"/>
<dbReference type="InterPro" id="IPR026444">
    <property type="entry name" value="Secre_tail"/>
</dbReference>
<keyword evidence="5" id="KW-1185">Reference proteome</keyword>
<accession>A0A1I0PV69</accession>
<dbReference type="GO" id="GO:0005975">
    <property type="term" value="P:carbohydrate metabolic process"/>
    <property type="evidence" value="ECO:0007669"/>
    <property type="project" value="UniProtKB-ARBA"/>
</dbReference>
<evidence type="ECO:0000313" key="5">
    <source>
        <dbReference type="Proteomes" id="UP000199469"/>
    </source>
</evidence>
<gene>
    <name evidence="4" type="ORF">SAMN05421841_1451</name>
</gene>
<evidence type="ECO:0000256" key="1">
    <source>
        <dbReference type="ARBA" id="ARBA00022729"/>
    </source>
</evidence>
<dbReference type="AlphaFoldDB" id="A0A1I0PV69"/>
<dbReference type="Pfam" id="PF18962">
    <property type="entry name" value="Por_Secre_tail"/>
    <property type="match status" value="1"/>
</dbReference>
<feature type="chain" id="PRO_5011543098" evidence="2">
    <location>
        <begin position="20"/>
        <end position="299"/>
    </location>
</feature>
<proteinExistence type="predicted"/>
<sequence>MKKNLLALLILLINFNTYAQTQTISFETSEGYSLGDIHSQNEWERFSMTPPFSSEIMNTGAATHGNNYLKIEGRGNNRYVQQTFTGYNKTEYSFDFKIDTLNESQYLIGFKKSGMFSHFAGFYILPDGNVHTAPFSPVSTGFTATPGQWNNYKVVVDLTARTVEYFINNLSVGIITISDAQVTDFNMINFSFSDWQNPGTNLSCSVDNIKITNAGGTLGTSEVSSKSFINIFPNPTPDFINIKAEDKIDSVEIFDLSGKLILKDHKGKNRIEVSTLENGIYMVKINTAKGSITRKIIKN</sequence>
<keyword evidence="1 2" id="KW-0732">Signal</keyword>
<dbReference type="SUPFAM" id="SSF49899">
    <property type="entry name" value="Concanavalin A-like lectins/glucanases"/>
    <property type="match status" value="1"/>
</dbReference>
<dbReference type="OrthoDB" id="1352671at2"/>
<dbReference type="EMBL" id="FOIU01000001">
    <property type="protein sequence ID" value="SEW18372.1"/>
    <property type="molecule type" value="Genomic_DNA"/>
</dbReference>
<dbReference type="NCBIfam" id="TIGR04183">
    <property type="entry name" value="Por_Secre_tail"/>
    <property type="match status" value="1"/>
</dbReference>
<evidence type="ECO:0000256" key="2">
    <source>
        <dbReference type="SAM" id="SignalP"/>
    </source>
</evidence>
<feature type="signal peptide" evidence="2">
    <location>
        <begin position="1"/>
        <end position="19"/>
    </location>
</feature>
<organism evidence="4 5">
    <name type="scientific">Chryseobacterium wanjuense</name>
    <dbReference type="NCBI Taxonomy" id="356305"/>
    <lineage>
        <taxon>Bacteria</taxon>
        <taxon>Pseudomonadati</taxon>
        <taxon>Bacteroidota</taxon>
        <taxon>Flavobacteriia</taxon>
        <taxon>Flavobacteriales</taxon>
        <taxon>Weeksellaceae</taxon>
        <taxon>Chryseobacterium group</taxon>
        <taxon>Chryseobacterium</taxon>
    </lineage>
</organism>
<evidence type="ECO:0000259" key="3">
    <source>
        <dbReference type="Pfam" id="PF18962"/>
    </source>
</evidence>
<reference evidence="5" key="1">
    <citation type="submission" date="2016-10" db="EMBL/GenBank/DDBJ databases">
        <authorList>
            <person name="Varghese N."/>
            <person name="Submissions S."/>
        </authorList>
    </citation>
    <scope>NUCLEOTIDE SEQUENCE [LARGE SCALE GENOMIC DNA]</scope>
    <source>
        <strain evidence="5">DSM 17724</strain>
    </source>
</reference>
<evidence type="ECO:0000313" key="4">
    <source>
        <dbReference type="EMBL" id="SEW18372.1"/>
    </source>
</evidence>
<protein>
    <submittedName>
        <fullName evidence="4">Por secretion system C-terminal sorting domain-containing protein</fullName>
    </submittedName>
</protein>
<dbReference type="RefSeq" id="WP_089791321.1">
    <property type="nucleotide sequence ID" value="NZ_FOIU01000001.1"/>
</dbReference>
<dbReference type="InterPro" id="IPR013320">
    <property type="entry name" value="ConA-like_dom_sf"/>
</dbReference>
<name>A0A1I0PV69_9FLAO</name>
<dbReference type="Proteomes" id="UP000199469">
    <property type="component" value="Unassembled WGS sequence"/>
</dbReference>
<dbReference type="GO" id="GO:0004553">
    <property type="term" value="F:hydrolase activity, hydrolyzing O-glycosyl compounds"/>
    <property type="evidence" value="ECO:0007669"/>
    <property type="project" value="UniProtKB-ARBA"/>
</dbReference>
<feature type="domain" description="Secretion system C-terminal sorting" evidence="3">
    <location>
        <begin position="231"/>
        <end position="297"/>
    </location>
</feature>